<reference evidence="1 2" key="1">
    <citation type="submission" date="2016-08" db="EMBL/GenBank/DDBJ databases">
        <title>Identification and validation of antigenic proteins from Pajaroellobacter abortibovis using de-novo genome sequence assembly and reverse vaccinology.</title>
        <authorList>
            <person name="Welly B.T."/>
            <person name="Miller M.R."/>
            <person name="Stott J.L."/>
            <person name="Blanchard M.T."/>
            <person name="Islas-Trejo A.D."/>
            <person name="O'Rourke S.M."/>
            <person name="Young A.E."/>
            <person name="Medrano J.F."/>
            <person name="Van Eenennaam A.L."/>
        </authorList>
    </citation>
    <scope>NUCLEOTIDE SEQUENCE [LARGE SCALE GENOMIC DNA]</scope>
    <source>
        <strain evidence="1 2">BTF92-0548A/99-0131</strain>
    </source>
</reference>
<protein>
    <submittedName>
        <fullName evidence="1">Uncharacterized protein</fullName>
    </submittedName>
</protein>
<name>A0A1L6MXD2_9BACT</name>
<dbReference type="STRING" id="1882918.BCY86_04655"/>
<dbReference type="AlphaFoldDB" id="A0A1L6MXD2"/>
<gene>
    <name evidence="1" type="ORF">BCY86_04655</name>
</gene>
<sequence>MYAEKVVFFKGIVEASEGLTQAHSEGGWDLQIASPSDRVEELTQWMQKLKKELCFFEASSHLQAKGEKEKEHQPKTLVIT</sequence>
<dbReference type="EMBL" id="CP016908">
    <property type="protein sequence ID" value="APS00048.1"/>
    <property type="molecule type" value="Genomic_DNA"/>
</dbReference>
<keyword evidence="2" id="KW-1185">Reference proteome</keyword>
<dbReference type="Proteomes" id="UP000185544">
    <property type="component" value="Chromosome"/>
</dbReference>
<organism evidence="1 2">
    <name type="scientific">Pajaroellobacter abortibovis</name>
    <dbReference type="NCBI Taxonomy" id="1882918"/>
    <lineage>
        <taxon>Bacteria</taxon>
        <taxon>Pseudomonadati</taxon>
        <taxon>Myxococcota</taxon>
        <taxon>Polyangia</taxon>
        <taxon>Polyangiales</taxon>
        <taxon>Polyangiaceae</taxon>
    </lineage>
</organism>
<accession>A0A1L6MXD2</accession>
<evidence type="ECO:0000313" key="1">
    <source>
        <dbReference type="EMBL" id="APS00048.1"/>
    </source>
</evidence>
<proteinExistence type="predicted"/>
<evidence type="ECO:0000313" key="2">
    <source>
        <dbReference type="Proteomes" id="UP000185544"/>
    </source>
</evidence>
<dbReference type="KEGG" id="pabo:BCY86_04655"/>